<keyword evidence="3" id="KW-1185">Reference proteome</keyword>
<gene>
    <name evidence="2" type="ORF">L211DRAFT_851889</name>
</gene>
<sequence>MVTAVASELKLLGEDISDQKIKWQLLGNLLPEYSPLVTTLSNMDTEQSPLDIQTVKKSIIREEKSISINTERKKEIMKIPSTSIPIHSATKASNEVCTNCGKPMYFQENYWYKYLEKASGWWKKIGESASKEKEKKSKKKEHKKEVKRKQKYKKRQDSNSEEFSLENYDSDSNQENRQVKKRSKQNSKAKTNEVKAMIGTFCIPRHALSTHYMCMMYGKEKPKDDTNRLPSTYHIS</sequence>
<dbReference type="AlphaFoldDB" id="A0A3N4LSP0"/>
<dbReference type="InParanoid" id="A0A3N4LSP0"/>
<name>A0A3N4LSP0_9PEZI</name>
<dbReference type="EMBL" id="ML121565">
    <property type="protein sequence ID" value="RPB21005.1"/>
    <property type="molecule type" value="Genomic_DNA"/>
</dbReference>
<protein>
    <submittedName>
        <fullName evidence="2">Uncharacterized protein</fullName>
    </submittedName>
</protein>
<reference evidence="2 3" key="1">
    <citation type="journal article" date="2018" name="Nat. Ecol. Evol.">
        <title>Pezizomycetes genomes reveal the molecular basis of ectomycorrhizal truffle lifestyle.</title>
        <authorList>
            <person name="Murat C."/>
            <person name="Payen T."/>
            <person name="Noel B."/>
            <person name="Kuo A."/>
            <person name="Morin E."/>
            <person name="Chen J."/>
            <person name="Kohler A."/>
            <person name="Krizsan K."/>
            <person name="Balestrini R."/>
            <person name="Da Silva C."/>
            <person name="Montanini B."/>
            <person name="Hainaut M."/>
            <person name="Levati E."/>
            <person name="Barry K.W."/>
            <person name="Belfiori B."/>
            <person name="Cichocki N."/>
            <person name="Clum A."/>
            <person name="Dockter R.B."/>
            <person name="Fauchery L."/>
            <person name="Guy J."/>
            <person name="Iotti M."/>
            <person name="Le Tacon F."/>
            <person name="Lindquist E.A."/>
            <person name="Lipzen A."/>
            <person name="Malagnac F."/>
            <person name="Mello A."/>
            <person name="Molinier V."/>
            <person name="Miyauchi S."/>
            <person name="Poulain J."/>
            <person name="Riccioni C."/>
            <person name="Rubini A."/>
            <person name="Sitrit Y."/>
            <person name="Splivallo R."/>
            <person name="Traeger S."/>
            <person name="Wang M."/>
            <person name="Zifcakova L."/>
            <person name="Wipf D."/>
            <person name="Zambonelli A."/>
            <person name="Paolocci F."/>
            <person name="Nowrousian M."/>
            <person name="Ottonello S."/>
            <person name="Baldrian P."/>
            <person name="Spatafora J.W."/>
            <person name="Henrissat B."/>
            <person name="Nagy L.G."/>
            <person name="Aury J.M."/>
            <person name="Wincker P."/>
            <person name="Grigoriev I.V."/>
            <person name="Bonfante P."/>
            <person name="Martin F.M."/>
        </authorList>
    </citation>
    <scope>NUCLEOTIDE SEQUENCE [LARGE SCALE GENOMIC DNA]</scope>
    <source>
        <strain evidence="2 3">ATCC MYA-4762</strain>
    </source>
</reference>
<proteinExistence type="predicted"/>
<feature type="region of interest" description="Disordered" evidence="1">
    <location>
        <begin position="129"/>
        <end position="191"/>
    </location>
</feature>
<evidence type="ECO:0000313" key="3">
    <source>
        <dbReference type="Proteomes" id="UP000267821"/>
    </source>
</evidence>
<evidence type="ECO:0000313" key="2">
    <source>
        <dbReference type="EMBL" id="RPB21005.1"/>
    </source>
</evidence>
<accession>A0A3N4LSP0</accession>
<evidence type="ECO:0000256" key="1">
    <source>
        <dbReference type="SAM" id="MobiDB-lite"/>
    </source>
</evidence>
<dbReference type="Proteomes" id="UP000267821">
    <property type="component" value="Unassembled WGS sequence"/>
</dbReference>
<feature type="compositionally biased region" description="Basic residues" evidence="1">
    <location>
        <begin position="136"/>
        <end position="154"/>
    </location>
</feature>
<dbReference type="OrthoDB" id="430476at2759"/>
<organism evidence="2 3">
    <name type="scientific">Terfezia boudieri ATCC MYA-4762</name>
    <dbReference type="NCBI Taxonomy" id="1051890"/>
    <lineage>
        <taxon>Eukaryota</taxon>
        <taxon>Fungi</taxon>
        <taxon>Dikarya</taxon>
        <taxon>Ascomycota</taxon>
        <taxon>Pezizomycotina</taxon>
        <taxon>Pezizomycetes</taxon>
        <taxon>Pezizales</taxon>
        <taxon>Pezizaceae</taxon>
        <taxon>Terfezia</taxon>
    </lineage>
</organism>